<accession>A0A6G0HED7</accession>
<dbReference type="EMBL" id="REGW02000443">
    <property type="protein sequence ID" value="KAE8277574.1"/>
    <property type="molecule type" value="Genomic_DNA"/>
</dbReference>
<keyword evidence="3" id="KW-1185">Reference proteome</keyword>
<organism evidence="1 3">
    <name type="scientific">Larimichthys crocea</name>
    <name type="common">Large yellow croaker</name>
    <name type="synonym">Pseudosciaena crocea</name>
    <dbReference type="NCBI Taxonomy" id="215358"/>
    <lineage>
        <taxon>Eukaryota</taxon>
        <taxon>Metazoa</taxon>
        <taxon>Chordata</taxon>
        <taxon>Craniata</taxon>
        <taxon>Vertebrata</taxon>
        <taxon>Euteleostomi</taxon>
        <taxon>Actinopterygii</taxon>
        <taxon>Neopterygii</taxon>
        <taxon>Teleostei</taxon>
        <taxon>Neoteleostei</taxon>
        <taxon>Acanthomorphata</taxon>
        <taxon>Eupercaria</taxon>
        <taxon>Sciaenidae</taxon>
        <taxon>Larimichthys</taxon>
    </lineage>
</organism>
<sequence length="187" mass="21415">MTDQIFSIAPPGNFSFEEPSSWPQWIRRFERFRLASGLNRKDEDYQVNSLLYVMGDKSDDILSTLPLTDQQKTAYAELNLIQQVASVQEEKQDMSHRYRAMFPKVFSGLGKLQGSYKIKLKEGAVPHALSDPRRVPLPMKEQVKEELDRMEALGVIRKIEQPTEWCAGMVVVPKPNKKPRICGPHPT</sequence>
<evidence type="ECO:0000313" key="1">
    <source>
        <dbReference type="EMBL" id="KAE8277574.1"/>
    </source>
</evidence>
<reference evidence="1 3" key="1">
    <citation type="submission" date="2019-07" db="EMBL/GenBank/DDBJ databases">
        <title>Chromosome genome assembly for large yellow croaker.</title>
        <authorList>
            <person name="Xiao S."/>
        </authorList>
    </citation>
    <scope>NUCLEOTIDE SEQUENCE [LARGE SCALE GENOMIC DNA]</scope>
    <source>
        <strain evidence="1">JMULYC20181020</strain>
        <tissue evidence="1">Muscle</tissue>
    </source>
</reference>
<proteinExistence type="predicted"/>
<dbReference type="InterPro" id="IPR050951">
    <property type="entry name" value="Retrovirus_Pol_polyprotein"/>
</dbReference>
<evidence type="ECO:0000313" key="2">
    <source>
        <dbReference type="EMBL" id="KAE8293105.1"/>
    </source>
</evidence>
<dbReference type="AlphaFoldDB" id="A0A6G0HED7"/>
<dbReference type="InterPro" id="IPR043502">
    <property type="entry name" value="DNA/RNA_pol_sf"/>
</dbReference>
<dbReference type="EMBL" id="REGW02000008">
    <property type="protein sequence ID" value="KAE8293105.1"/>
    <property type="molecule type" value="Genomic_DNA"/>
</dbReference>
<evidence type="ECO:0000313" key="3">
    <source>
        <dbReference type="Proteomes" id="UP000424527"/>
    </source>
</evidence>
<dbReference type="PANTHER" id="PTHR37984:SF5">
    <property type="entry name" value="PROTEIN NYNRIN-LIKE"/>
    <property type="match status" value="1"/>
</dbReference>
<protein>
    <submittedName>
        <fullName evidence="1">Uncharacterized protein</fullName>
    </submittedName>
</protein>
<gene>
    <name evidence="2" type="ORF">D5F01_LYC08203</name>
    <name evidence="1" type="ORF">D5F01_LYC24450</name>
</gene>
<dbReference type="PANTHER" id="PTHR37984">
    <property type="entry name" value="PROTEIN CBG26694"/>
    <property type="match status" value="1"/>
</dbReference>
<comment type="caution">
    <text evidence="1">The sequence shown here is derived from an EMBL/GenBank/DDBJ whole genome shotgun (WGS) entry which is preliminary data.</text>
</comment>
<dbReference type="Gene3D" id="3.10.10.10">
    <property type="entry name" value="HIV Type 1 Reverse Transcriptase, subunit A, domain 1"/>
    <property type="match status" value="1"/>
</dbReference>
<dbReference type="SUPFAM" id="SSF56672">
    <property type="entry name" value="DNA/RNA polymerases"/>
    <property type="match status" value="1"/>
</dbReference>
<name>A0A6G0HED7_LARCR</name>
<dbReference type="Proteomes" id="UP000424527">
    <property type="component" value="Unassembled WGS sequence"/>
</dbReference>